<reference evidence="4" key="1">
    <citation type="journal article" date="2022" name="Cell">
        <title>Design, construction, and in vivo augmentation of a complex gut microbiome.</title>
        <authorList>
            <person name="Cheng A.G."/>
            <person name="Ho P.Y."/>
            <person name="Aranda-Diaz A."/>
            <person name="Jain S."/>
            <person name="Yu F.B."/>
            <person name="Meng X."/>
            <person name="Wang M."/>
            <person name="Iakiviak M."/>
            <person name="Nagashima K."/>
            <person name="Zhao A."/>
            <person name="Murugkar P."/>
            <person name="Patil A."/>
            <person name="Atabakhsh K."/>
            <person name="Weakley A."/>
            <person name="Yan J."/>
            <person name="Brumbaugh A.R."/>
            <person name="Higginbottom S."/>
            <person name="Dimas A."/>
            <person name="Shiver A.L."/>
            <person name="Deutschbauer A."/>
            <person name="Neff N."/>
            <person name="Sonnenburg J.L."/>
            <person name="Huang K.C."/>
            <person name="Fischbach M.A."/>
        </authorList>
    </citation>
    <scope>NUCLEOTIDE SEQUENCE</scope>
    <source>
        <strain evidence="4">DSM 19829</strain>
    </source>
</reference>
<sequence>MILAEKIAALRRKNGWSQEELAHQMGVSRQSVSKWESGTSIPDLERILKLSQIFGVSTDYLLKEEIEEEPITAAADSGTEELMKTVTLDEANEYMDLNIRSAKKTAIATASYVLSPVAFLFLAGLSEYRQHVISENMAGGAGVVVLLLIVGIATAYFVMHGMKLEPYEHLEKECFRLEYGVEGIVRKRMTEYEGTYRICIMAGVFLCIICAIPLMVAAAADSPDFVYMICIEILLIMIACAVFLFVLAGEKKDCYEVLLQEGDHSPEKKMEEKKTERVGRIYWCIIVAAYLGVSLYTNDWGRTWIIWPCAAVLYVAVRAICGAFKHKAD</sequence>
<evidence type="ECO:0000256" key="1">
    <source>
        <dbReference type="ARBA" id="ARBA00023125"/>
    </source>
</evidence>
<gene>
    <name evidence="4" type="ORF">NQ502_17545</name>
</gene>
<dbReference type="PROSITE" id="PS50943">
    <property type="entry name" value="HTH_CROC1"/>
    <property type="match status" value="1"/>
</dbReference>
<dbReference type="RefSeq" id="WP_028528742.1">
    <property type="nucleotide sequence ID" value="NZ_CABLBR010000014.1"/>
</dbReference>
<feature type="transmembrane region" description="Helical" evidence="2">
    <location>
        <begin position="278"/>
        <end position="298"/>
    </location>
</feature>
<evidence type="ECO:0000313" key="4">
    <source>
        <dbReference type="EMBL" id="UWP59146.1"/>
    </source>
</evidence>
<evidence type="ECO:0000313" key="5">
    <source>
        <dbReference type="Proteomes" id="UP001060164"/>
    </source>
</evidence>
<dbReference type="CDD" id="cd00093">
    <property type="entry name" value="HTH_XRE"/>
    <property type="match status" value="1"/>
</dbReference>
<keyword evidence="2" id="KW-0472">Membrane</keyword>
<feature type="transmembrane region" description="Helical" evidence="2">
    <location>
        <begin position="304"/>
        <end position="324"/>
    </location>
</feature>
<evidence type="ECO:0000259" key="3">
    <source>
        <dbReference type="PROSITE" id="PS50943"/>
    </source>
</evidence>
<feature type="transmembrane region" description="Helical" evidence="2">
    <location>
        <begin position="196"/>
        <end position="219"/>
    </location>
</feature>
<dbReference type="Proteomes" id="UP001060164">
    <property type="component" value="Chromosome"/>
</dbReference>
<dbReference type="PANTHER" id="PTHR46558">
    <property type="entry name" value="TRACRIPTIONAL REGULATORY PROTEIN-RELATED-RELATED"/>
    <property type="match status" value="1"/>
</dbReference>
<keyword evidence="1" id="KW-0238">DNA-binding</keyword>
<dbReference type="InterPro" id="IPR001387">
    <property type="entry name" value="Cro/C1-type_HTH"/>
</dbReference>
<feature type="transmembrane region" description="Helical" evidence="2">
    <location>
        <begin position="137"/>
        <end position="159"/>
    </location>
</feature>
<dbReference type="Gene3D" id="1.10.260.40">
    <property type="entry name" value="lambda repressor-like DNA-binding domains"/>
    <property type="match status" value="1"/>
</dbReference>
<keyword evidence="2" id="KW-0812">Transmembrane</keyword>
<protein>
    <submittedName>
        <fullName evidence="4">Helix-turn-helix domain-containing protein</fullName>
    </submittedName>
</protein>
<proteinExistence type="predicted"/>
<keyword evidence="2" id="KW-1133">Transmembrane helix</keyword>
<dbReference type="Pfam" id="PF01381">
    <property type="entry name" value="HTH_3"/>
    <property type="match status" value="1"/>
</dbReference>
<dbReference type="SMART" id="SM00530">
    <property type="entry name" value="HTH_XRE"/>
    <property type="match status" value="1"/>
</dbReference>
<feature type="transmembrane region" description="Helical" evidence="2">
    <location>
        <begin position="225"/>
        <end position="248"/>
    </location>
</feature>
<evidence type="ECO:0000256" key="2">
    <source>
        <dbReference type="SAM" id="Phobius"/>
    </source>
</evidence>
<accession>A0ABY5VG57</accession>
<dbReference type="PANTHER" id="PTHR46558:SF11">
    <property type="entry name" value="HTH-TYPE TRANSCRIPTIONAL REGULATOR XRE"/>
    <property type="match status" value="1"/>
</dbReference>
<feature type="transmembrane region" description="Helical" evidence="2">
    <location>
        <begin position="105"/>
        <end position="125"/>
    </location>
</feature>
<dbReference type="InterPro" id="IPR010982">
    <property type="entry name" value="Lambda_DNA-bd_dom_sf"/>
</dbReference>
<name>A0ABY5VG57_9FIRM</name>
<keyword evidence="5" id="KW-1185">Reference proteome</keyword>
<dbReference type="SUPFAM" id="SSF47413">
    <property type="entry name" value="lambda repressor-like DNA-binding domains"/>
    <property type="match status" value="1"/>
</dbReference>
<organism evidence="4 5">
    <name type="scientific">Ruminococcus gauvreauii</name>
    <dbReference type="NCBI Taxonomy" id="438033"/>
    <lineage>
        <taxon>Bacteria</taxon>
        <taxon>Bacillati</taxon>
        <taxon>Bacillota</taxon>
        <taxon>Clostridia</taxon>
        <taxon>Eubacteriales</taxon>
        <taxon>Oscillospiraceae</taxon>
        <taxon>Ruminococcus</taxon>
    </lineage>
</organism>
<feature type="domain" description="HTH cro/C1-type" evidence="3">
    <location>
        <begin position="7"/>
        <end position="61"/>
    </location>
</feature>
<dbReference type="EMBL" id="CP102290">
    <property type="protein sequence ID" value="UWP59146.1"/>
    <property type="molecule type" value="Genomic_DNA"/>
</dbReference>